<dbReference type="GO" id="GO:0000160">
    <property type="term" value="P:phosphorelay signal transduction system"/>
    <property type="evidence" value="ECO:0007669"/>
    <property type="project" value="InterPro"/>
</dbReference>
<gene>
    <name evidence="6" type="primary">exaE</name>
    <name evidence="6" type="ORF">MTUNDRAET4_1632</name>
</gene>
<dbReference type="CDD" id="cd06170">
    <property type="entry name" value="LuxR_C_like"/>
    <property type="match status" value="1"/>
</dbReference>
<keyword evidence="2" id="KW-0238">DNA-binding</keyword>
<dbReference type="InterPro" id="IPR000792">
    <property type="entry name" value="Tscrpt_reg_LuxR_C"/>
</dbReference>
<dbReference type="InterPro" id="IPR011006">
    <property type="entry name" value="CheY-like_superfamily"/>
</dbReference>
<dbReference type="InterPro" id="IPR058245">
    <property type="entry name" value="NreC/VraR/RcsB-like_REC"/>
</dbReference>
<evidence type="ECO:0000259" key="5">
    <source>
        <dbReference type="PROSITE" id="PS50110"/>
    </source>
</evidence>
<organism evidence="6 7">
    <name type="scientific">Methylocella tundrae</name>
    <dbReference type="NCBI Taxonomy" id="227605"/>
    <lineage>
        <taxon>Bacteria</taxon>
        <taxon>Pseudomonadati</taxon>
        <taxon>Pseudomonadota</taxon>
        <taxon>Alphaproteobacteria</taxon>
        <taxon>Hyphomicrobiales</taxon>
        <taxon>Beijerinckiaceae</taxon>
        <taxon>Methylocella</taxon>
    </lineage>
</organism>
<sequence>MKLLLVDDHIVVREGVRRLLSVFVDAVVLLEAGTTLEALLMFRAERPDVVILDLNLPGAGGLDLLKRLLIEDPRVRVLIFSMHTTALYVARALRSGAKGYISKSASAEELVEAIRQVMAGGRYVERELAADLALNVFGSEDPAKALSARELDIMRQLAKGKNLSAIADTLGISYKTVANACTTIKHKLLVQHTSDLIRLAVEMHAS</sequence>
<dbReference type="GO" id="GO:0006355">
    <property type="term" value="P:regulation of DNA-templated transcription"/>
    <property type="evidence" value="ECO:0007669"/>
    <property type="project" value="InterPro"/>
</dbReference>
<feature type="domain" description="HTH luxR-type" evidence="4">
    <location>
        <begin position="139"/>
        <end position="204"/>
    </location>
</feature>
<dbReference type="PANTHER" id="PTHR43214">
    <property type="entry name" value="TWO-COMPONENT RESPONSE REGULATOR"/>
    <property type="match status" value="1"/>
</dbReference>
<dbReference type="InterPro" id="IPR039420">
    <property type="entry name" value="WalR-like"/>
</dbReference>
<dbReference type="InterPro" id="IPR016032">
    <property type="entry name" value="Sig_transdc_resp-reg_C-effctor"/>
</dbReference>
<dbReference type="RefSeq" id="WP_134488523.1">
    <property type="nucleotide sequence ID" value="NZ_CP139089.1"/>
</dbReference>
<name>A0A4U8YZB5_METTU</name>
<dbReference type="Pfam" id="PF00196">
    <property type="entry name" value="GerE"/>
    <property type="match status" value="1"/>
</dbReference>
<reference evidence="6 7" key="1">
    <citation type="submission" date="2019-03" db="EMBL/GenBank/DDBJ databases">
        <authorList>
            <person name="Kox A.R. M."/>
        </authorList>
    </citation>
    <scope>NUCLEOTIDE SEQUENCE [LARGE SCALE GENOMIC DNA]</scope>
    <source>
        <strain evidence="6">MTUNDRAET4 annotated genome</strain>
    </source>
</reference>
<dbReference type="KEGG" id="mtun:MTUNDRAET4_1632"/>
<keyword evidence="1 3" id="KW-0597">Phosphoprotein</keyword>
<feature type="modified residue" description="4-aspartylphosphate" evidence="3">
    <location>
        <position position="53"/>
    </location>
</feature>
<dbReference type="Proteomes" id="UP000294360">
    <property type="component" value="Chromosome"/>
</dbReference>
<feature type="domain" description="Response regulatory" evidence="5">
    <location>
        <begin position="2"/>
        <end position="118"/>
    </location>
</feature>
<dbReference type="Pfam" id="PF00072">
    <property type="entry name" value="Response_reg"/>
    <property type="match status" value="1"/>
</dbReference>
<dbReference type="SMART" id="SM00421">
    <property type="entry name" value="HTH_LUXR"/>
    <property type="match status" value="1"/>
</dbReference>
<evidence type="ECO:0000256" key="1">
    <source>
        <dbReference type="ARBA" id="ARBA00022553"/>
    </source>
</evidence>
<evidence type="ECO:0000313" key="6">
    <source>
        <dbReference type="EMBL" id="VFU08525.1"/>
    </source>
</evidence>
<evidence type="ECO:0000256" key="3">
    <source>
        <dbReference type="PROSITE-ProRule" id="PRU00169"/>
    </source>
</evidence>
<dbReference type="EMBL" id="LR536450">
    <property type="protein sequence ID" value="VFU08525.1"/>
    <property type="molecule type" value="Genomic_DNA"/>
</dbReference>
<dbReference type="AlphaFoldDB" id="A0A4U8YZB5"/>
<dbReference type="InterPro" id="IPR001789">
    <property type="entry name" value="Sig_transdc_resp-reg_receiver"/>
</dbReference>
<proteinExistence type="predicted"/>
<evidence type="ECO:0000313" key="7">
    <source>
        <dbReference type="Proteomes" id="UP000294360"/>
    </source>
</evidence>
<evidence type="ECO:0000259" key="4">
    <source>
        <dbReference type="PROSITE" id="PS50043"/>
    </source>
</evidence>
<dbReference type="PANTHER" id="PTHR43214:SF43">
    <property type="entry name" value="TWO-COMPONENT RESPONSE REGULATOR"/>
    <property type="match status" value="1"/>
</dbReference>
<dbReference type="OrthoDB" id="3678174at2"/>
<dbReference type="GO" id="GO:0003677">
    <property type="term" value="F:DNA binding"/>
    <property type="evidence" value="ECO:0007669"/>
    <property type="project" value="UniProtKB-KW"/>
</dbReference>
<evidence type="ECO:0000256" key="2">
    <source>
        <dbReference type="ARBA" id="ARBA00023125"/>
    </source>
</evidence>
<dbReference type="SMART" id="SM00448">
    <property type="entry name" value="REC"/>
    <property type="match status" value="1"/>
</dbReference>
<dbReference type="PROSITE" id="PS50043">
    <property type="entry name" value="HTH_LUXR_2"/>
    <property type="match status" value="1"/>
</dbReference>
<accession>A0A4U8YZB5</accession>
<dbReference type="SUPFAM" id="SSF46894">
    <property type="entry name" value="C-terminal effector domain of the bipartite response regulators"/>
    <property type="match status" value="1"/>
</dbReference>
<dbReference type="PROSITE" id="PS50110">
    <property type="entry name" value="RESPONSE_REGULATORY"/>
    <property type="match status" value="1"/>
</dbReference>
<dbReference type="PRINTS" id="PR00038">
    <property type="entry name" value="HTHLUXR"/>
</dbReference>
<dbReference type="Gene3D" id="3.40.50.2300">
    <property type="match status" value="1"/>
</dbReference>
<dbReference type="CDD" id="cd17535">
    <property type="entry name" value="REC_NarL-like"/>
    <property type="match status" value="1"/>
</dbReference>
<dbReference type="SUPFAM" id="SSF52172">
    <property type="entry name" value="CheY-like"/>
    <property type="match status" value="1"/>
</dbReference>
<protein>
    <submittedName>
        <fullName evidence="6">Transcriptional activator protein ExaE</fullName>
    </submittedName>
</protein>